<sequence>MLPREGQSHLHFYPAVRITRYISARIADYIAATRSLRRAGTLRWCD</sequence>
<accession>A0A0U5L0D1</accession>
<name>A0A0U5L0D1_9GAMM</name>
<dbReference type="AlphaFoldDB" id="A0A0U5L0D1"/>
<dbReference type="Proteomes" id="UP000059419">
    <property type="component" value="Chromosome 1"/>
</dbReference>
<keyword evidence="2" id="KW-1185">Reference proteome</keyword>
<organism evidence="1 2">
    <name type="scientific">Duffyella gerundensis</name>
    <dbReference type="NCBI Taxonomy" id="1619313"/>
    <lineage>
        <taxon>Bacteria</taxon>
        <taxon>Pseudomonadati</taxon>
        <taxon>Pseudomonadota</taxon>
        <taxon>Gammaproteobacteria</taxon>
        <taxon>Enterobacterales</taxon>
        <taxon>Erwiniaceae</taxon>
        <taxon>Duffyella</taxon>
    </lineage>
</organism>
<proteinExistence type="predicted"/>
<dbReference type="EMBL" id="LN907827">
    <property type="protein sequence ID" value="CUU22856.1"/>
    <property type="molecule type" value="Genomic_DNA"/>
</dbReference>
<evidence type="ECO:0000313" key="1">
    <source>
        <dbReference type="EMBL" id="CUU22856.1"/>
    </source>
</evidence>
<dbReference type="PATRIC" id="fig|1619313.3.peg.646"/>
<reference evidence="2" key="1">
    <citation type="submission" date="2015-11" db="EMBL/GenBank/DDBJ databases">
        <authorList>
            <person name="Blom J."/>
        </authorList>
    </citation>
    <scope>NUCLEOTIDE SEQUENCE [LARGE SCALE GENOMIC DNA]</scope>
</reference>
<gene>
    <name evidence="1" type="ORF">EM595_0619</name>
</gene>
<protein>
    <submittedName>
        <fullName evidence="1">Uncharacterized protein</fullName>
    </submittedName>
</protein>
<dbReference type="KEGG" id="ege:EM595_0619"/>
<evidence type="ECO:0000313" key="2">
    <source>
        <dbReference type="Proteomes" id="UP000059419"/>
    </source>
</evidence>